<organism evidence="2 3">
    <name type="scientific">Streptomyces sanyensis</name>
    <dbReference type="NCBI Taxonomy" id="568869"/>
    <lineage>
        <taxon>Bacteria</taxon>
        <taxon>Bacillati</taxon>
        <taxon>Actinomycetota</taxon>
        <taxon>Actinomycetes</taxon>
        <taxon>Kitasatosporales</taxon>
        <taxon>Streptomycetaceae</taxon>
        <taxon>Streptomyces</taxon>
    </lineage>
</organism>
<evidence type="ECO:0000259" key="1">
    <source>
        <dbReference type="Pfam" id="PF05685"/>
    </source>
</evidence>
<proteinExistence type="predicted"/>
<gene>
    <name evidence="2" type="ORF">GCM10023329_28430</name>
</gene>
<sequence length="207" mass="21456">MLMGRLLPRTPRELARLIARLTPLRAEVLGGSLVLSRTDCATRTAAVRLLADGLRAALDAAVLVGPAPEGGLLVGRALPVAMPFDPDDFAVPDLVVRAAAGPCAAAAEPGGGLLGVRDVLLAVEVVPRQEKAGEPGHRMDWYAVACVPALLVVDPRYGTWALHTGPDRAGYRETLAGRFGEEVPLPAPPGGVLATDGVPRYAEGAPV</sequence>
<name>A0ABP9AAF1_9ACTN</name>
<protein>
    <recommendedName>
        <fullName evidence="1">Putative restriction endonuclease domain-containing protein</fullName>
    </recommendedName>
</protein>
<dbReference type="InterPro" id="IPR008538">
    <property type="entry name" value="Uma2"/>
</dbReference>
<dbReference type="Gene3D" id="3.90.1570.10">
    <property type="entry name" value="tt1808, chain A"/>
    <property type="match status" value="1"/>
</dbReference>
<reference evidence="3" key="1">
    <citation type="journal article" date="2019" name="Int. J. Syst. Evol. Microbiol.">
        <title>The Global Catalogue of Microorganisms (GCM) 10K type strain sequencing project: providing services to taxonomists for standard genome sequencing and annotation.</title>
        <authorList>
            <consortium name="The Broad Institute Genomics Platform"/>
            <consortium name="The Broad Institute Genome Sequencing Center for Infectious Disease"/>
            <person name="Wu L."/>
            <person name="Ma J."/>
        </authorList>
    </citation>
    <scope>NUCLEOTIDE SEQUENCE [LARGE SCALE GENOMIC DNA]</scope>
    <source>
        <strain evidence="3">JCM 18324</strain>
    </source>
</reference>
<evidence type="ECO:0000313" key="3">
    <source>
        <dbReference type="Proteomes" id="UP001501147"/>
    </source>
</evidence>
<comment type="caution">
    <text evidence="2">The sequence shown here is derived from an EMBL/GenBank/DDBJ whole genome shotgun (WGS) entry which is preliminary data.</text>
</comment>
<keyword evidence="3" id="KW-1185">Reference proteome</keyword>
<dbReference type="Proteomes" id="UP001501147">
    <property type="component" value="Unassembled WGS sequence"/>
</dbReference>
<dbReference type="InterPro" id="IPR012296">
    <property type="entry name" value="Nuclease_put_TT1808"/>
</dbReference>
<dbReference type="EMBL" id="BAABJV010000005">
    <property type="protein sequence ID" value="GAA4777682.1"/>
    <property type="molecule type" value="Genomic_DNA"/>
</dbReference>
<dbReference type="Pfam" id="PF05685">
    <property type="entry name" value="Uma2"/>
    <property type="match status" value="1"/>
</dbReference>
<accession>A0ABP9AAF1</accession>
<evidence type="ECO:0000313" key="2">
    <source>
        <dbReference type="EMBL" id="GAA4777682.1"/>
    </source>
</evidence>
<feature type="domain" description="Putative restriction endonuclease" evidence="1">
    <location>
        <begin position="20"/>
        <end position="189"/>
    </location>
</feature>